<dbReference type="InterPro" id="IPR004036">
    <property type="entry name" value="Endonuclease-III-like_CS2"/>
</dbReference>
<dbReference type="Pfam" id="PF00633">
    <property type="entry name" value="HHH"/>
    <property type="match status" value="1"/>
</dbReference>
<proteinExistence type="inferred from homology"/>
<evidence type="ECO:0000259" key="15">
    <source>
        <dbReference type="SMART" id="SM00478"/>
    </source>
</evidence>
<dbReference type="RefSeq" id="WP_146432108.1">
    <property type="nucleotide sequence ID" value="NZ_SJPF01000003.1"/>
</dbReference>
<keyword evidence="10 14" id="KW-0408">Iron</keyword>
<dbReference type="InterPro" id="IPR000445">
    <property type="entry name" value="HhH_motif"/>
</dbReference>
<dbReference type="GO" id="GO:0034039">
    <property type="term" value="F:8-oxo-7,8-dihydroguanine DNA N-glycosylase activity"/>
    <property type="evidence" value="ECO:0007669"/>
    <property type="project" value="TreeGrafter"/>
</dbReference>
<dbReference type="InterPro" id="IPR011257">
    <property type="entry name" value="DNA_glycosylase"/>
</dbReference>
<dbReference type="GO" id="GO:0032357">
    <property type="term" value="F:oxidized purine DNA binding"/>
    <property type="evidence" value="ECO:0007669"/>
    <property type="project" value="TreeGrafter"/>
</dbReference>
<dbReference type="Pfam" id="PF10576">
    <property type="entry name" value="EndIII_4Fe-2S"/>
    <property type="match status" value="1"/>
</dbReference>
<organism evidence="16 17">
    <name type="scientific">Blastopirellula retiformator</name>
    <dbReference type="NCBI Taxonomy" id="2527970"/>
    <lineage>
        <taxon>Bacteria</taxon>
        <taxon>Pseudomonadati</taxon>
        <taxon>Planctomycetota</taxon>
        <taxon>Planctomycetia</taxon>
        <taxon>Pirellulales</taxon>
        <taxon>Pirellulaceae</taxon>
        <taxon>Blastopirellula</taxon>
    </lineage>
</organism>
<dbReference type="GO" id="GO:0006298">
    <property type="term" value="P:mismatch repair"/>
    <property type="evidence" value="ECO:0007669"/>
    <property type="project" value="TreeGrafter"/>
</dbReference>
<dbReference type="PANTHER" id="PTHR42944">
    <property type="entry name" value="ADENINE DNA GLYCOSYLASE"/>
    <property type="match status" value="1"/>
</dbReference>
<dbReference type="SMART" id="SM00478">
    <property type="entry name" value="ENDO3c"/>
    <property type="match status" value="1"/>
</dbReference>
<keyword evidence="17" id="KW-1185">Reference proteome</keyword>
<dbReference type="Gene3D" id="1.10.1670.10">
    <property type="entry name" value="Helix-hairpin-Helix base-excision DNA repair enzymes (C-terminal)"/>
    <property type="match status" value="1"/>
</dbReference>
<dbReference type="InterPro" id="IPR003265">
    <property type="entry name" value="HhH-GPD_domain"/>
</dbReference>
<evidence type="ECO:0000256" key="1">
    <source>
        <dbReference type="ARBA" id="ARBA00000843"/>
    </source>
</evidence>
<comment type="caution">
    <text evidence="16">The sequence shown here is derived from an EMBL/GenBank/DDBJ whole genome shotgun (WGS) entry which is preliminary data.</text>
</comment>
<keyword evidence="8 14" id="KW-0227">DNA damage</keyword>
<evidence type="ECO:0000256" key="3">
    <source>
        <dbReference type="ARBA" id="ARBA00008343"/>
    </source>
</evidence>
<evidence type="ECO:0000256" key="6">
    <source>
        <dbReference type="ARBA" id="ARBA00022485"/>
    </source>
</evidence>
<keyword evidence="11" id="KW-0411">Iron-sulfur</keyword>
<comment type="similarity">
    <text evidence="3 14">Belongs to the Nth/MutY family.</text>
</comment>
<protein>
    <recommendedName>
        <fullName evidence="5 14">Adenine DNA glycosylase</fullName>
        <ecNumber evidence="4 14">3.2.2.31</ecNumber>
    </recommendedName>
</protein>
<dbReference type="InterPro" id="IPR005760">
    <property type="entry name" value="A/G_AdeGlyc_MutY"/>
</dbReference>
<dbReference type="CDD" id="cd00056">
    <property type="entry name" value="ENDO3c"/>
    <property type="match status" value="1"/>
</dbReference>
<evidence type="ECO:0000313" key="16">
    <source>
        <dbReference type="EMBL" id="TWT32803.1"/>
    </source>
</evidence>
<accession>A0A5C5V4B0</accession>
<dbReference type="NCBIfam" id="TIGR01084">
    <property type="entry name" value="mutY"/>
    <property type="match status" value="1"/>
</dbReference>
<dbReference type="GO" id="GO:0051539">
    <property type="term" value="F:4 iron, 4 sulfur cluster binding"/>
    <property type="evidence" value="ECO:0007669"/>
    <property type="project" value="UniProtKB-UniRule"/>
</dbReference>
<dbReference type="Pfam" id="PF00730">
    <property type="entry name" value="HhH-GPD"/>
    <property type="match status" value="1"/>
</dbReference>
<comment type="function">
    <text evidence="2">Adenine glycosylase active on G-A mispairs. MutY also corrects error-prone DNA synthesis past GO lesions which are due to the oxidatively damaged form of guanine: 7,8-dihydro-8-oxoguanine (8-oxo-dGTP).</text>
</comment>
<evidence type="ECO:0000256" key="8">
    <source>
        <dbReference type="ARBA" id="ARBA00022763"/>
    </source>
</evidence>
<dbReference type="GO" id="GO:0000701">
    <property type="term" value="F:purine-specific mismatch base pair DNA N-glycosylase activity"/>
    <property type="evidence" value="ECO:0007669"/>
    <property type="project" value="UniProtKB-EC"/>
</dbReference>
<dbReference type="Proteomes" id="UP000318878">
    <property type="component" value="Unassembled WGS sequence"/>
</dbReference>
<dbReference type="InterPro" id="IPR023170">
    <property type="entry name" value="HhH_base_excis_C"/>
</dbReference>
<dbReference type="CDD" id="cd03431">
    <property type="entry name" value="NUDIX_DNA_Glycosylase_C-MutY"/>
    <property type="match status" value="1"/>
</dbReference>
<dbReference type="GO" id="GO:0035485">
    <property type="term" value="F:adenine/guanine mispair binding"/>
    <property type="evidence" value="ECO:0007669"/>
    <property type="project" value="TreeGrafter"/>
</dbReference>
<evidence type="ECO:0000256" key="5">
    <source>
        <dbReference type="ARBA" id="ARBA00022023"/>
    </source>
</evidence>
<reference evidence="16 17" key="1">
    <citation type="submission" date="2019-02" db="EMBL/GenBank/DDBJ databases">
        <title>Deep-cultivation of Planctomycetes and their phenomic and genomic characterization uncovers novel biology.</title>
        <authorList>
            <person name="Wiegand S."/>
            <person name="Jogler M."/>
            <person name="Boedeker C."/>
            <person name="Pinto D."/>
            <person name="Vollmers J."/>
            <person name="Rivas-Marin E."/>
            <person name="Kohn T."/>
            <person name="Peeters S.H."/>
            <person name="Heuer A."/>
            <person name="Rast P."/>
            <person name="Oberbeckmann S."/>
            <person name="Bunk B."/>
            <person name="Jeske O."/>
            <person name="Meyerdierks A."/>
            <person name="Storesund J.E."/>
            <person name="Kallscheuer N."/>
            <person name="Luecker S."/>
            <person name="Lage O.M."/>
            <person name="Pohl T."/>
            <person name="Merkel B.J."/>
            <person name="Hornburger P."/>
            <person name="Mueller R.-W."/>
            <person name="Bruemmer F."/>
            <person name="Labrenz M."/>
            <person name="Spormann A.M."/>
            <person name="Op Den Camp H."/>
            <person name="Overmann J."/>
            <person name="Amann R."/>
            <person name="Jetten M.S.M."/>
            <person name="Mascher T."/>
            <person name="Medema M.H."/>
            <person name="Devos D.P."/>
            <person name="Kaster A.-K."/>
            <person name="Ovreas L."/>
            <person name="Rohde M."/>
            <person name="Galperin M.Y."/>
            <person name="Jogler C."/>
        </authorList>
    </citation>
    <scope>NUCLEOTIDE SEQUENCE [LARGE SCALE GENOMIC DNA]</scope>
    <source>
        <strain evidence="16 17">Enr8</strain>
    </source>
</reference>
<dbReference type="InterPro" id="IPR044298">
    <property type="entry name" value="MIG/MutY"/>
</dbReference>
<comment type="catalytic activity">
    <reaction evidence="1 14">
        <text>Hydrolyzes free adenine bases from 7,8-dihydro-8-oxoguanine:adenine mismatched double-stranded DNA, leaving an apurinic site.</text>
        <dbReference type="EC" id="3.2.2.31"/>
    </reaction>
</comment>
<dbReference type="OrthoDB" id="9802365at2"/>
<evidence type="ECO:0000256" key="7">
    <source>
        <dbReference type="ARBA" id="ARBA00022723"/>
    </source>
</evidence>
<dbReference type="InterPro" id="IPR003651">
    <property type="entry name" value="Endonuclease3_FeS-loop_motif"/>
</dbReference>
<dbReference type="InterPro" id="IPR029119">
    <property type="entry name" value="MutY_C"/>
</dbReference>
<keyword evidence="13 14" id="KW-0326">Glycosidase</keyword>
<dbReference type="Gene3D" id="1.10.340.30">
    <property type="entry name" value="Hypothetical protein, domain 2"/>
    <property type="match status" value="1"/>
</dbReference>
<feature type="domain" description="HhH-GPD" evidence="15">
    <location>
        <begin position="51"/>
        <end position="202"/>
    </location>
</feature>
<evidence type="ECO:0000313" key="17">
    <source>
        <dbReference type="Proteomes" id="UP000318878"/>
    </source>
</evidence>
<evidence type="ECO:0000256" key="13">
    <source>
        <dbReference type="ARBA" id="ARBA00023295"/>
    </source>
</evidence>
<gene>
    <name evidence="16" type="primary">mutY</name>
    <name evidence="16" type="ORF">Enr8_26090</name>
</gene>
<evidence type="ECO:0000256" key="12">
    <source>
        <dbReference type="ARBA" id="ARBA00023204"/>
    </source>
</evidence>
<comment type="cofactor">
    <cofactor evidence="14">
        <name>[4Fe-4S] cluster</name>
        <dbReference type="ChEBI" id="CHEBI:49883"/>
    </cofactor>
    <text evidence="14">Binds 1 [4Fe-4S] cluster.</text>
</comment>
<dbReference type="GO" id="GO:0006284">
    <property type="term" value="P:base-excision repair"/>
    <property type="evidence" value="ECO:0007669"/>
    <property type="project" value="UniProtKB-UniRule"/>
</dbReference>
<keyword evidence="6" id="KW-0004">4Fe-4S</keyword>
<dbReference type="Pfam" id="PF14815">
    <property type="entry name" value="NUDIX_4"/>
    <property type="match status" value="1"/>
</dbReference>
<dbReference type="SUPFAM" id="SSF48150">
    <property type="entry name" value="DNA-glycosylase"/>
    <property type="match status" value="1"/>
</dbReference>
<sequence length="367" mass="41323">MDASASSSPLPDAPWRRKFQRQILAWYAGAARHLPWRENRDPYRIWISEIMLQQTQVATVRGYFQRFIAAFPMVADLAAADEAEVLRLWEGLGYYRRARQLHAAAQEIVAEHDGQFPRDFDDVLALPGIGRYTAGAICSIAYDAQAPILEANTIRLHARLLAYREDPTKTPGQRLLWQFAEHILPTSDVSSFNQALMELGSEICTPRNPQCDACPVATLCQARQENAVAQIPAPKKKMQYEDRVEVAIVVRRKKEVLLRQCGEGERWAGLWDFPRFQVASEADLVSGQLASQLQERTGLSAAIGSRLTTIKHGVTRYRITLHCHEAERASGRLRKDETAPLVWAAVDQLHDFALSTTGRKIARLLAK</sequence>
<evidence type="ECO:0000256" key="9">
    <source>
        <dbReference type="ARBA" id="ARBA00022801"/>
    </source>
</evidence>
<dbReference type="FunFam" id="1.10.340.30:FF:000002">
    <property type="entry name" value="Adenine DNA glycosylase"/>
    <property type="match status" value="1"/>
</dbReference>
<keyword evidence="9 16" id="KW-0378">Hydrolase</keyword>
<dbReference type="GO" id="GO:0046872">
    <property type="term" value="F:metal ion binding"/>
    <property type="evidence" value="ECO:0007669"/>
    <property type="project" value="UniProtKB-UniRule"/>
</dbReference>
<evidence type="ECO:0000256" key="10">
    <source>
        <dbReference type="ARBA" id="ARBA00023004"/>
    </source>
</evidence>
<evidence type="ECO:0000256" key="14">
    <source>
        <dbReference type="RuleBase" id="RU365096"/>
    </source>
</evidence>
<evidence type="ECO:0000256" key="2">
    <source>
        <dbReference type="ARBA" id="ARBA00002933"/>
    </source>
</evidence>
<evidence type="ECO:0000256" key="4">
    <source>
        <dbReference type="ARBA" id="ARBA00012045"/>
    </source>
</evidence>
<dbReference type="AlphaFoldDB" id="A0A5C5V4B0"/>
<evidence type="ECO:0000256" key="11">
    <source>
        <dbReference type="ARBA" id="ARBA00023014"/>
    </source>
</evidence>
<dbReference type="Gene3D" id="3.90.79.10">
    <property type="entry name" value="Nucleoside Triphosphate Pyrophosphohydrolase"/>
    <property type="match status" value="1"/>
</dbReference>
<name>A0A5C5V4B0_9BACT</name>
<dbReference type="InterPro" id="IPR015797">
    <property type="entry name" value="NUDIX_hydrolase-like_dom_sf"/>
</dbReference>
<keyword evidence="12" id="KW-0234">DNA repair</keyword>
<keyword evidence="7" id="KW-0479">Metal-binding</keyword>
<dbReference type="SMART" id="SM00525">
    <property type="entry name" value="FES"/>
    <property type="match status" value="1"/>
</dbReference>
<dbReference type="EMBL" id="SJPF01000003">
    <property type="protein sequence ID" value="TWT32803.1"/>
    <property type="molecule type" value="Genomic_DNA"/>
</dbReference>
<dbReference type="SUPFAM" id="SSF55811">
    <property type="entry name" value="Nudix"/>
    <property type="match status" value="1"/>
</dbReference>
<dbReference type="PROSITE" id="PS01155">
    <property type="entry name" value="ENDONUCLEASE_III_2"/>
    <property type="match status" value="1"/>
</dbReference>
<dbReference type="EC" id="3.2.2.31" evidence="4 14"/>
<dbReference type="PANTHER" id="PTHR42944:SF1">
    <property type="entry name" value="ADENINE DNA GLYCOSYLASE"/>
    <property type="match status" value="1"/>
</dbReference>